<name>A0AAD1ETJ5_LACCA</name>
<dbReference type="GO" id="GO:0003677">
    <property type="term" value="F:DNA binding"/>
    <property type="evidence" value="ECO:0007669"/>
    <property type="project" value="InterPro"/>
</dbReference>
<keyword evidence="3" id="KW-0808">Transferase</keyword>
<gene>
    <name evidence="7" type="ORF">LBCZ_2241</name>
</gene>
<organism evidence="7 8">
    <name type="scientific">Lacticaseibacillus casei DSM 20011 = JCM 1134 = ATCC 393</name>
    <dbReference type="NCBI Taxonomy" id="1423732"/>
    <lineage>
        <taxon>Bacteria</taxon>
        <taxon>Bacillati</taxon>
        <taxon>Bacillota</taxon>
        <taxon>Bacilli</taxon>
        <taxon>Lactobacillales</taxon>
        <taxon>Lactobacillaceae</taxon>
        <taxon>Lacticaseibacillus</taxon>
    </lineage>
</organism>
<sequence length="619" mass="69352">MTNDRSFKPMEGTSSNLTEENINQLKALFPEVVTEGKIDFDVLKTILGEEVDESEEKYKFTWHGKLAAMQTAQQPTMKTLLPQKQSSLDWENTGNIYIEGDNLDALKIIQKSYAHKVKVIYIDPPYNTGKDFVYHDDFTTDTDSYLAETNQTDSLGSHYATNTESNGKFHTDWLNMMYSRLKLAQTFLRDDGVIFVSIDDGEQANLKKMMDEIFGEQNFLNDVIWQSRTSISNDHEISLNHNHTLIFAKSKSNLDFGGDPIDPTEYSNPDDDPRGPWKLVPIDANHTGGATVYPIVNPATGESYMPVNGRIWAYNEKTFKELLADGRIAFGLRGDSAPKRKMFYKERIAKGDVKTPSSILLDAGTTKTGTKELMSMFGFKVFDYPKPVALIKRFLIWSNSKNAIVMDFFSGSATTAQAVMELNAEDHGQRRFILVQIAEELDAGSGAYKAGYHKLTEIGEERIRIAGTTIAKENSKAVFDRGFRVYSISESNFAQWNTESSVSNINLLEDNFIPGRSNDDILTEVILKQGLDLSYPVEDQHIDGADLYIVAGGVLYVVLGNQTITLSTAAAVADDFRRSNMERATVVFQDNGFKDDSEKLNAIEILNDAGFQYADIQSI</sequence>
<keyword evidence="5" id="KW-0680">Restriction system</keyword>
<keyword evidence="4" id="KW-0949">S-adenosyl-L-methionine</keyword>
<dbReference type="PIRSF" id="PIRSF015855">
    <property type="entry name" value="TypeIII_Mtase_mKpnI"/>
    <property type="match status" value="1"/>
</dbReference>
<dbReference type="InterPro" id="IPR029063">
    <property type="entry name" value="SAM-dependent_MTases_sf"/>
</dbReference>
<evidence type="ECO:0000256" key="5">
    <source>
        <dbReference type="ARBA" id="ARBA00022747"/>
    </source>
</evidence>
<dbReference type="AlphaFoldDB" id="A0AAD1ETJ5"/>
<dbReference type="Pfam" id="PF01555">
    <property type="entry name" value="N6_N4_Mtase"/>
    <property type="match status" value="1"/>
</dbReference>
<evidence type="ECO:0000313" key="7">
    <source>
        <dbReference type="EMBL" id="BAN75409.1"/>
    </source>
</evidence>
<evidence type="ECO:0000256" key="2">
    <source>
        <dbReference type="ARBA" id="ARBA00022603"/>
    </source>
</evidence>
<dbReference type="Proteomes" id="UP000015560">
    <property type="component" value="Chromosome"/>
</dbReference>
<evidence type="ECO:0000256" key="1">
    <source>
        <dbReference type="ARBA" id="ARBA00006594"/>
    </source>
</evidence>
<dbReference type="GO" id="GO:0032259">
    <property type="term" value="P:methylation"/>
    <property type="evidence" value="ECO:0007669"/>
    <property type="project" value="UniProtKB-KW"/>
</dbReference>
<protein>
    <submittedName>
        <fullName evidence="7">DNA methyltransferase</fullName>
    </submittedName>
</protein>
<dbReference type="GO" id="GO:0009307">
    <property type="term" value="P:DNA restriction-modification system"/>
    <property type="evidence" value="ECO:0007669"/>
    <property type="project" value="UniProtKB-KW"/>
</dbReference>
<dbReference type="GO" id="GO:0008170">
    <property type="term" value="F:N-methyltransferase activity"/>
    <property type="evidence" value="ECO:0007669"/>
    <property type="project" value="InterPro"/>
</dbReference>
<feature type="domain" description="DNA methylase N-4/N-6" evidence="6">
    <location>
        <begin position="117"/>
        <end position="440"/>
    </location>
</feature>
<dbReference type="InterPro" id="IPR002295">
    <property type="entry name" value="N4/N6-MTase_EcoPI_Mod-like"/>
</dbReference>
<reference evidence="7 8" key="1">
    <citation type="journal article" date="2013" name="PLoS ONE">
        <title>Genomic Adaptation of the Lactobacillus casei Group.</title>
        <authorList>
            <person name="Toh H."/>
            <person name="Oshima K."/>
            <person name="Nakano A."/>
            <person name="Takahata M."/>
            <person name="Murakami M."/>
            <person name="Takaki T."/>
            <person name="Nishiyama H."/>
            <person name="Igimi S."/>
            <person name="Hattori M."/>
            <person name="Morita H."/>
        </authorList>
    </citation>
    <scope>NUCLEOTIDE SEQUENCE [LARGE SCALE GENOMIC DNA]</scope>
    <source>
        <strain evidence="7 8">ATCC 393</strain>
    </source>
</reference>
<evidence type="ECO:0000256" key="4">
    <source>
        <dbReference type="ARBA" id="ARBA00022691"/>
    </source>
</evidence>
<dbReference type="SUPFAM" id="SSF53335">
    <property type="entry name" value="S-adenosyl-L-methionine-dependent methyltransferases"/>
    <property type="match status" value="1"/>
</dbReference>
<dbReference type="PROSITE" id="PS00092">
    <property type="entry name" value="N6_MTASE"/>
    <property type="match status" value="1"/>
</dbReference>
<evidence type="ECO:0000313" key="8">
    <source>
        <dbReference type="Proteomes" id="UP000015560"/>
    </source>
</evidence>
<comment type="similarity">
    <text evidence="1">Belongs to the N(4)/N(6)-methyltransferase family.</text>
</comment>
<dbReference type="GeneID" id="45549514"/>
<dbReference type="REBASE" id="69173">
    <property type="entry name" value="M.Lca393ORF2241P"/>
</dbReference>
<evidence type="ECO:0000259" key="6">
    <source>
        <dbReference type="Pfam" id="PF01555"/>
    </source>
</evidence>
<dbReference type="EMBL" id="AP012544">
    <property type="protein sequence ID" value="BAN75409.1"/>
    <property type="molecule type" value="Genomic_DNA"/>
</dbReference>
<dbReference type="Gene3D" id="3.40.50.150">
    <property type="entry name" value="Vaccinia Virus protein VP39"/>
    <property type="match status" value="1"/>
</dbReference>
<dbReference type="InterPro" id="IPR002052">
    <property type="entry name" value="DNA_methylase_N6_adenine_CS"/>
</dbReference>
<proteinExistence type="inferred from homology"/>
<keyword evidence="2 7" id="KW-0489">Methyltransferase</keyword>
<evidence type="ECO:0000256" key="3">
    <source>
        <dbReference type="ARBA" id="ARBA00022679"/>
    </source>
</evidence>
<accession>A0AAD1ETJ5</accession>
<dbReference type="PRINTS" id="PR00506">
    <property type="entry name" value="D21N6MTFRASE"/>
</dbReference>
<dbReference type="RefSeq" id="WP_025012561.1">
    <property type="nucleotide sequence ID" value="NZ_AP012544.1"/>
</dbReference>
<dbReference type="InterPro" id="IPR002941">
    <property type="entry name" value="DNA_methylase_N4/N6"/>
</dbReference>